<protein>
    <submittedName>
        <fullName evidence="3">LysM peptidoglycan-binding domain-containing protein</fullName>
    </submittedName>
</protein>
<dbReference type="PROSITE" id="PS51782">
    <property type="entry name" value="LYSM"/>
    <property type="match status" value="3"/>
</dbReference>
<dbReference type="Proteomes" id="UP000594468">
    <property type="component" value="Chromosome"/>
</dbReference>
<keyword evidence="4" id="KW-1185">Reference proteome</keyword>
<feature type="region of interest" description="Disordered" evidence="1">
    <location>
        <begin position="416"/>
        <end position="439"/>
    </location>
</feature>
<evidence type="ECO:0000313" key="4">
    <source>
        <dbReference type="Proteomes" id="UP000594468"/>
    </source>
</evidence>
<feature type="domain" description="LysM" evidence="2">
    <location>
        <begin position="357"/>
        <end position="401"/>
    </location>
</feature>
<evidence type="ECO:0000256" key="1">
    <source>
        <dbReference type="SAM" id="MobiDB-lite"/>
    </source>
</evidence>
<dbReference type="SUPFAM" id="SSF54106">
    <property type="entry name" value="LysM domain"/>
    <property type="match status" value="3"/>
</dbReference>
<feature type="domain" description="LysM" evidence="2">
    <location>
        <begin position="499"/>
        <end position="543"/>
    </location>
</feature>
<accession>A0A7S8ID35</accession>
<dbReference type="KEGG" id="pmet:G4Y79_15645"/>
<gene>
    <name evidence="3" type="ORF">G4Y79_15645</name>
</gene>
<feature type="domain" description="LysM" evidence="2">
    <location>
        <begin position="440"/>
        <end position="484"/>
    </location>
</feature>
<dbReference type="InterPro" id="IPR018392">
    <property type="entry name" value="LysM"/>
</dbReference>
<organism evidence="3 4">
    <name type="scientific">Phototrophicus methaneseepsis</name>
    <dbReference type="NCBI Taxonomy" id="2710758"/>
    <lineage>
        <taxon>Bacteria</taxon>
        <taxon>Bacillati</taxon>
        <taxon>Chloroflexota</taxon>
        <taxon>Candidatus Thermofontia</taxon>
        <taxon>Phototrophicales</taxon>
        <taxon>Phototrophicaceae</taxon>
        <taxon>Phototrophicus</taxon>
    </lineage>
</organism>
<dbReference type="PANTHER" id="PTHR33734">
    <property type="entry name" value="LYSM DOMAIN-CONTAINING GPI-ANCHORED PROTEIN 2"/>
    <property type="match status" value="1"/>
</dbReference>
<dbReference type="RefSeq" id="WP_195169209.1">
    <property type="nucleotide sequence ID" value="NZ_CP062983.1"/>
</dbReference>
<dbReference type="PANTHER" id="PTHR33734:SF22">
    <property type="entry name" value="MEMBRANE-BOUND LYTIC MUREIN TRANSGLYCOSYLASE D"/>
    <property type="match status" value="1"/>
</dbReference>
<name>A0A7S8ID35_9CHLR</name>
<feature type="compositionally biased region" description="Low complexity" evidence="1">
    <location>
        <begin position="236"/>
        <end position="251"/>
    </location>
</feature>
<sequence length="546" mass="58505">MKPSIRMQFILPLRLSLLLLSFLLFSFSVTTIQGQDNNLLTNPGFEDAFVARENEELLTVANGWEPWHMPHTADMPDYQNARPYYIGSTTANAMGILPRVRSGNQSQIYYSFYETHDGGIYQQISGIEPGTELRFSIYAHVWSTTYDDFNVSEDDGGVALRVGIDTSGGTDPDAASVVYSTPGIFYDTFRQYSVIATAESDTVTVFVRTTVADAVRNTVIYLDDAVLEVTPESGGSVTEEPTEEPTAVVTEEPTEAPTEEPTEVVTEEPTEQPTSTPLPTSTSTPLPTATTASSGGSDDPTPTQEDTGLVATATPVSAQPTATTASAQPTATETGDIEAPPDNGTTGPISQDFPGQIIHVVRRGETVGRIAALYGSTIEAIIQANGLDTNALIFINQALFVPVRIIPATIVPSPTPIATQPPENQAEVPTQPPSAPSGTNTYVVQPGDTLLRIASRFNTTVATLVQLNNIGNPNRIYYGQRLIVPAPVVTTPQPEPAAATYVVQRGDYLLKIAIRFNVSLNALVAANGLTNINRIYPGQVLTIPQS</sequence>
<dbReference type="EMBL" id="CP062983">
    <property type="protein sequence ID" value="QPC81136.1"/>
    <property type="molecule type" value="Genomic_DNA"/>
</dbReference>
<feature type="compositionally biased region" description="Low complexity" evidence="1">
    <location>
        <begin position="310"/>
        <end position="332"/>
    </location>
</feature>
<dbReference type="AlphaFoldDB" id="A0A7S8ID35"/>
<dbReference type="Gene3D" id="2.60.120.260">
    <property type="entry name" value="Galactose-binding domain-like"/>
    <property type="match status" value="1"/>
</dbReference>
<feature type="region of interest" description="Disordered" evidence="1">
    <location>
        <begin position="231"/>
        <end position="351"/>
    </location>
</feature>
<dbReference type="Gene3D" id="3.10.350.10">
    <property type="entry name" value="LysM domain"/>
    <property type="match status" value="3"/>
</dbReference>
<dbReference type="GO" id="GO:0008932">
    <property type="term" value="F:lytic endotransglycosylase activity"/>
    <property type="evidence" value="ECO:0007669"/>
    <property type="project" value="TreeGrafter"/>
</dbReference>
<feature type="compositionally biased region" description="Low complexity" evidence="1">
    <location>
        <begin position="271"/>
        <end position="294"/>
    </location>
</feature>
<dbReference type="Pfam" id="PF01476">
    <property type="entry name" value="LysM"/>
    <property type="match status" value="3"/>
</dbReference>
<feature type="compositionally biased region" description="Acidic residues" evidence="1">
    <location>
        <begin position="252"/>
        <end position="270"/>
    </location>
</feature>
<dbReference type="SMART" id="SM00257">
    <property type="entry name" value="LysM"/>
    <property type="match status" value="3"/>
</dbReference>
<reference evidence="3 4" key="1">
    <citation type="submission" date="2020-02" db="EMBL/GenBank/DDBJ databases">
        <authorList>
            <person name="Zheng R.K."/>
            <person name="Sun C.M."/>
        </authorList>
    </citation>
    <scope>NUCLEOTIDE SEQUENCE [LARGE SCALE GENOMIC DNA]</scope>
    <source>
        <strain evidence="4">rifampicinis</strain>
    </source>
</reference>
<proteinExistence type="predicted"/>
<dbReference type="InterPro" id="IPR036779">
    <property type="entry name" value="LysM_dom_sf"/>
</dbReference>
<evidence type="ECO:0000259" key="2">
    <source>
        <dbReference type="PROSITE" id="PS51782"/>
    </source>
</evidence>
<dbReference type="CDD" id="cd00118">
    <property type="entry name" value="LysM"/>
    <property type="match status" value="3"/>
</dbReference>
<evidence type="ECO:0000313" key="3">
    <source>
        <dbReference type="EMBL" id="QPC81136.1"/>
    </source>
</evidence>